<feature type="compositionally biased region" description="Low complexity" evidence="1">
    <location>
        <begin position="361"/>
        <end position="375"/>
    </location>
</feature>
<protein>
    <recommendedName>
        <fullName evidence="3">DUF7402 domain-containing protein</fullName>
    </recommendedName>
</protein>
<dbReference type="STRING" id="436010.A0A166B122"/>
<keyword evidence="2" id="KW-0812">Transmembrane</keyword>
<reference evidence="4 5" key="1">
    <citation type="journal article" date="2016" name="Mol. Biol. Evol.">
        <title>Comparative Genomics of Early-Diverging Mushroom-Forming Fungi Provides Insights into the Origins of Lignocellulose Decay Capabilities.</title>
        <authorList>
            <person name="Nagy L.G."/>
            <person name="Riley R."/>
            <person name="Tritt A."/>
            <person name="Adam C."/>
            <person name="Daum C."/>
            <person name="Floudas D."/>
            <person name="Sun H."/>
            <person name="Yadav J.S."/>
            <person name="Pangilinan J."/>
            <person name="Larsson K.H."/>
            <person name="Matsuura K."/>
            <person name="Barry K."/>
            <person name="Labutti K."/>
            <person name="Kuo R."/>
            <person name="Ohm R.A."/>
            <person name="Bhattacharya S.S."/>
            <person name="Shirouzu T."/>
            <person name="Yoshinaga Y."/>
            <person name="Martin F.M."/>
            <person name="Grigoriev I.V."/>
            <person name="Hibbett D.S."/>
        </authorList>
    </citation>
    <scope>NUCLEOTIDE SEQUENCE [LARGE SCALE GENOMIC DNA]</scope>
    <source>
        <strain evidence="4 5">CBS 109695</strain>
    </source>
</reference>
<feature type="transmembrane region" description="Helical" evidence="2">
    <location>
        <begin position="251"/>
        <end position="276"/>
    </location>
</feature>
<name>A0A166B122_9AGAM</name>
<keyword evidence="5" id="KW-1185">Reference proteome</keyword>
<keyword evidence="2" id="KW-1133">Transmembrane helix</keyword>
<evidence type="ECO:0000259" key="3">
    <source>
        <dbReference type="Pfam" id="PF24135"/>
    </source>
</evidence>
<sequence length="422" mass="44553">MHHGACKIKLRKTLIAVVRLSGQTFHAPLSPLLRSTAFNLRTSPTTCAGGLRKTMAQVIQAPGNLNNFAFTAVPTASSSGMYNGVQTSAHDVNDGTMAPWVSQGGAGQWLLLTFPTRIQMNMIYLYDRGNVNDQIASGMLKFDDGTALSVGALNNDGSATPISFPTLLSSTILFEVTGVSATTTAAGLGEFQVFCNTTRLQPITSSYTASASDGATITSALGIINTSSFGSLVPFPTGTGTSTGSTGTRRFPVAAVAGGVAAGMVVLIIVIATLCIRRRRSRNAFIPLAFVQERQKHDENQPHLIFTPYIHTENPAPLRGQAIYSDTGHKRDSAREPFLPSQPSWPNSPEWSQSGTSLATSSRPISSAGGSSLSAGRRHSAWLASTSSAPPEAIPLVYFQEPIPMSAGSVGSHEAPPPRYDE</sequence>
<dbReference type="InterPro" id="IPR055826">
    <property type="entry name" value="DUF7402"/>
</dbReference>
<evidence type="ECO:0000256" key="2">
    <source>
        <dbReference type="SAM" id="Phobius"/>
    </source>
</evidence>
<dbReference type="EMBL" id="KV417651">
    <property type="protein sequence ID" value="KZP12170.1"/>
    <property type="molecule type" value="Genomic_DNA"/>
</dbReference>
<dbReference type="Proteomes" id="UP000076532">
    <property type="component" value="Unassembled WGS sequence"/>
</dbReference>
<evidence type="ECO:0000313" key="4">
    <source>
        <dbReference type="EMBL" id="KZP12170.1"/>
    </source>
</evidence>
<gene>
    <name evidence="4" type="ORF">FIBSPDRAFT_1050208</name>
</gene>
<evidence type="ECO:0000313" key="5">
    <source>
        <dbReference type="Proteomes" id="UP000076532"/>
    </source>
</evidence>
<evidence type="ECO:0000256" key="1">
    <source>
        <dbReference type="SAM" id="MobiDB-lite"/>
    </source>
</evidence>
<dbReference type="OrthoDB" id="2019572at2759"/>
<feature type="region of interest" description="Disordered" evidence="1">
    <location>
        <begin position="329"/>
        <end position="386"/>
    </location>
</feature>
<keyword evidence="2" id="KW-0472">Membrane</keyword>
<proteinExistence type="predicted"/>
<organism evidence="4 5">
    <name type="scientific">Athelia psychrophila</name>
    <dbReference type="NCBI Taxonomy" id="1759441"/>
    <lineage>
        <taxon>Eukaryota</taxon>
        <taxon>Fungi</taxon>
        <taxon>Dikarya</taxon>
        <taxon>Basidiomycota</taxon>
        <taxon>Agaricomycotina</taxon>
        <taxon>Agaricomycetes</taxon>
        <taxon>Agaricomycetidae</taxon>
        <taxon>Atheliales</taxon>
        <taxon>Atheliaceae</taxon>
        <taxon>Athelia</taxon>
    </lineage>
</organism>
<feature type="domain" description="DUF7402" evidence="3">
    <location>
        <begin position="67"/>
        <end position="194"/>
    </location>
</feature>
<dbReference type="AlphaFoldDB" id="A0A166B122"/>
<feature type="compositionally biased region" description="Polar residues" evidence="1">
    <location>
        <begin position="341"/>
        <end position="360"/>
    </location>
</feature>
<dbReference type="Pfam" id="PF24135">
    <property type="entry name" value="DUF7402"/>
    <property type="match status" value="1"/>
</dbReference>
<accession>A0A166B122</accession>